<organism evidence="2 3">
    <name type="scientific">Streptomyces finlayi</name>
    <dbReference type="NCBI Taxonomy" id="67296"/>
    <lineage>
        <taxon>Bacteria</taxon>
        <taxon>Bacillati</taxon>
        <taxon>Actinomycetota</taxon>
        <taxon>Actinomycetes</taxon>
        <taxon>Kitasatosporales</taxon>
        <taxon>Streptomycetaceae</taxon>
        <taxon>Streptomyces</taxon>
    </lineage>
</organism>
<dbReference type="AlphaFoldDB" id="A0A7G7BMP2"/>
<protein>
    <submittedName>
        <fullName evidence="2">Uncharacterized protein</fullName>
    </submittedName>
</protein>
<dbReference type="Proteomes" id="UP000515307">
    <property type="component" value="Chromosome"/>
</dbReference>
<evidence type="ECO:0000313" key="2">
    <source>
        <dbReference type="EMBL" id="QNE76607.1"/>
    </source>
</evidence>
<feature type="region of interest" description="Disordered" evidence="1">
    <location>
        <begin position="43"/>
        <end position="62"/>
    </location>
</feature>
<reference evidence="3" key="1">
    <citation type="submission" date="2019-10" db="EMBL/GenBank/DDBJ databases">
        <title>Antimicrobial potential of Antarctic Bacteria.</title>
        <authorList>
            <person name="Benaud N."/>
            <person name="Edwards R.J."/>
            <person name="Ferrari B.C."/>
        </authorList>
    </citation>
    <scope>NUCLEOTIDE SEQUENCE [LARGE SCALE GENOMIC DNA]</scope>
    <source>
        <strain evidence="3">NBSH44</strain>
    </source>
</reference>
<proteinExistence type="predicted"/>
<dbReference type="KEGG" id="sfiy:F0344_20015"/>
<evidence type="ECO:0000313" key="3">
    <source>
        <dbReference type="Proteomes" id="UP000515307"/>
    </source>
</evidence>
<gene>
    <name evidence="2" type="ORF">F0344_20015</name>
</gene>
<evidence type="ECO:0000256" key="1">
    <source>
        <dbReference type="SAM" id="MobiDB-lite"/>
    </source>
</evidence>
<keyword evidence="3" id="KW-1185">Reference proteome</keyword>
<accession>A0A7G7BMP2</accession>
<name>A0A7G7BMP2_9ACTN</name>
<dbReference type="RefSeq" id="WP_185300074.1">
    <property type="nucleotide sequence ID" value="NZ_CP045702.1"/>
</dbReference>
<dbReference type="EMBL" id="CP045702">
    <property type="protein sequence ID" value="QNE76607.1"/>
    <property type="molecule type" value="Genomic_DNA"/>
</dbReference>
<sequence>MPGTHVVDLQFPQGVFDHDRGLLPQPFGVHPPRTAVPCRARAVEEGDRQPPHVRPQSRPLGE</sequence>